<reference evidence="5" key="1">
    <citation type="submission" date="2016-10" db="EMBL/GenBank/DDBJ databases">
        <authorList>
            <person name="Varghese N."/>
            <person name="Submissions S."/>
        </authorList>
    </citation>
    <scope>NUCLEOTIDE SEQUENCE [LARGE SCALE GENOMIC DNA]</scope>
    <source>
        <strain evidence="5">LMG 26416</strain>
    </source>
</reference>
<dbReference type="InterPro" id="IPR005656">
    <property type="entry name" value="MmgE_PrpD"/>
</dbReference>
<evidence type="ECO:0000256" key="1">
    <source>
        <dbReference type="ARBA" id="ARBA00006174"/>
    </source>
</evidence>
<dbReference type="SUPFAM" id="SSF103378">
    <property type="entry name" value="2-methylcitrate dehydratase PrpD"/>
    <property type="match status" value="1"/>
</dbReference>
<feature type="domain" description="MmgE/PrpD C-terminal" evidence="3">
    <location>
        <begin position="268"/>
        <end position="435"/>
    </location>
</feature>
<dbReference type="AlphaFoldDB" id="A0A1H7FKI8"/>
<gene>
    <name evidence="4" type="ORF">SAMN05192542_101306</name>
</gene>
<dbReference type="Gene3D" id="3.30.1330.120">
    <property type="entry name" value="2-methylcitrate dehydratase PrpD"/>
    <property type="match status" value="1"/>
</dbReference>
<dbReference type="STRING" id="416943.SAMN05445871_5955"/>
<dbReference type="PANTHER" id="PTHR16943:SF8">
    <property type="entry name" value="2-METHYLCITRATE DEHYDRATASE"/>
    <property type="match status" value="1"/>
</dbReference>
<dbReference type="InterPro" id="IPR042188">
    <property type="entry name" value="MmgE/PrpD_sf_2"/>
</dbReference>
<feature type="domain" description="MmgE/PrpD N-terminal" evidence="2">
    <location>
        <begin position="7"/>
        <end position="244"/>
    </location>
</feature>
<evidence type="ECO:0000313" key="4">
    <source>
        <dbReference type="EMBL" id="SEK24640.1"/>
    </source>
</evidence>
<dbReference type="GO" id="GO:0016829">
    <property type="term" value="F:lyase activity"/>
    <property type="evidence" value="ECO:0007669"/>
    <property type="project" value="InterPro"/>
</dbReference>
<dbReference type="Pfam" id="PF03972">
    <property type="entry name" value="MmgE_PrpD_N"/>
    <property type="match status" value="1"/>
</dbReference>
<dbReference type="Pfam" id="PF19305">
    <property type="entry name" value="MmgE_PrpD_C"/>
    <property type="match status" value="1"/>
</dbReference>
<evidence type="ECO:0000259" key="3">
    <source>
        <dbReference type="Pfam" id="PF19305"/>
    </source>
</evidence>
<proteinExistence type="inferred from homology"/>
<dbReference type="Proteomes" id="UP000199120">
    <property type="component" value="Unassembled WGS sequence"/>
</dbReference>
<dbReference type="PANTHER" id="PTHR16943">
    <property type="entry name" value="2-METHYLCITRATE DEHYDRATASE-RELATED"/>
    <property type="match status" value="1"/>
</dbReference>
<dbReference type="Gene3D" id="1.10.4100.10">
    <property type="entry name" value="2-methylcitrate dehydratase PrpD"/>
    <property type="match status" value="1"/>
</dbReference>
<dbReference type="EMBL" id="FOAJ01000001">
    <property type="protein sequence ID" value="SEK24640.1"/>
    <property type="molecule type" value="Genomic_DNA"/>
</dbReference>
<name>A0A1H7FKI8_9BURK</name>
<evidence type="ECO:0000259" key="2">
    <source>
        <dbReference type="Pfam" id="PF03972"/>
    </source>
</evidence>
<keyword evidence="5" id="KW-1185">Reference proteome</keyword>
<dbReference type="InterPro" id="IPR036148">
    <property type="entry name" value="MmgE/PrpD_sf"/>
</dbReference>
<dbReference type="RefSeq" id="WP_090552489.1">
    <property type="nucleotide sequence ID" value="NZ_FNSR01000003.1"/>
</dbReference>
<dbReference type="InterPro" id="IPR045337">
    <property type="entry name" value="MmgE_PrpD_C"/>
</dbReference>
<protein>
    <submittedName>
        <fullName evidence="4">2-methylcitrate dehydratase PrpD</fullName>
    </submittedName>
</protein>
<sequence length="463" mass="49294">MEGLTRQVGAFAASVRRERIPDSCIEGARIGIADCVGVMLAGVHEAAPRIVAAQVAGHAGADSAPQIPTGRMLPVADAALVNGVAAHVLDYDDVALAGHPSVALVPAILAEGWALGRSGADMLTAYVAGYETWALLDALEPGSLHELGFHPTAVLGTVGAAAACASLHRLSADQAAHAVAISASLAGGMVANFGSMTKSLQVGRAAQSGVTAARLAKAGYTASLDVLEHRTGFMRAHSPSREPDLAARDYRLGSDWRLPDSGVHVKRYPICYATHRSIDAMLELVESHAIEPDDVTGIHVQTGDTQLLMLRNAFPQTGLEAKFSMQFAMAAAIVAKRVGLAELTDEFVRRDDVRALMKRVRCTTTTERVQGWDQPFAPFDRVSVVLASGAQLHSRQVERPKGSWQRRLGEDELRAKFIDCATRSFDSETSGALFEQLWSLDALASVRDLRVLSESATQQPAHV</sequence>
<accession>A0A1H7FKI8</accession>
<dbReference type="InterPro" id="IPR042183">
    <property type="entry name" value="MmgE/PrpD_sf_1"/>
</dbReference>
<dbReference type="OrthoDB" id="8680281at2"/>
<evidence type="ECO:0000313" key="5">
    <source>
        <dbReference type="Proteomes" id="UP000199120"/>
    </source>
</evidence>
<dbReference type="InterPro" id="IPR045336">
    <property type="entry name" value="MmgE_PrpD_N"/>
</dbReference>
<comment type="similarity">
    <text evidence="1">Belongs to the PrpD family.</text>
</comment>
<organism evidence="4 5">
    <name type="scientific">Paraburkholderia caballeronis</name>
    <dbReference type="NCBI Taxonomy" id="416943"/>
    <lineage>
        <taxon>Bacteria</taxon>
        <taxon>Pseudomonadati</taxon>
        <taxon>Pseudomonadota</taxon>
        <taxon>Betaproteobacteria</taxon>
        <taxon>Burkholderiales</taxon>
        <taxon>Burkholderiaceae</taxon>
        <taxon>Paraburkholderia</taxon>
    </lineage>
</organism>